<gene>
    <name evidence="1" type="ORF">SMN809_LOCUS1066</name>
</gene>
<evidence type="ECO:0000313" key="1">
    <source>
        <dbReference type="EMBL" id="CAF3799028.1"/>
    </source>
</evidence>
<proteinExistence type="predicted"/>
<feature type="non-terminal residue" evidence="1">
    <location>
        <position position="1"/>
    </location>
</feature>
<dbReference type="Proteomes" id="UP000676336">
    <property type="component" value="Unassembled WGS sequence"/>
</dbReference>
<evidence type="ECO:0000313" key="2">
    <source>
        <dbReference type="Proteomes" id="UP000676336"/>
    </source>
</evidence>
<dbReference type="EMBL" id="CAJOBI010000151">
    <property type="protein sequence ID" value="CAF3799028.1"/>
    <property type="molecule type" value="Genomic_DNA"/>
</dbReference>
<accession>A0A8S2JHL6</accession>
<dbReference type="AlphaFoldDB" id="A0A8S2JHL6"/>
<name>A0A8S2JHL6_9BILA</name>
<sequence length="99" mass="11498">MDFQEQSKAQTTTCFNCQNENSNVRNSLCANCEHNNRLEEKENERMIVVSDINSNDEYLCSPSSSVNDLELISLDTKTLWQDIAHIIKCIYRETNKEFT</sequence>
<comment type="caution">
    <text evidence="1">The sequence shown here is derived from an EMBL/GenBank/DDBJ whole genome shotgun (WGS) entry which is preliminary data.</text>
</comment>
<reference evidence="1" key="1">
    <citation type="submission" date="2021-02" db="EMBL/GenBank/DDBJ databases">
        <authorList>
            <person name="Nowell W R."/>
        </authorList>
    </citation>
    <scope>NUCLEOTIDE SEQUENCE</scope>
</reference>
<protein>
    <submittedName>
        <fullName evidence="1">Uncharacterized protein</fullName>
    </submittedName>
</protein>
<organism evidence="1 2">
    <name type="scientific">Rotaria magnacalcarata</name>
    <dbReference type="NCBI Taxonomy" id="392030"/>
    <lineage>
        <taxon>Eukaryota</taxon>
        <taxon>Metazoa</taxon>
        <taxon>Spiralia</taxon>
        <taxon>Gnathifera</taxon>
        <taxon>Rotifera</taxon>
        <taxon>Eurotatoria</taxon>
        <taxon>Bdelloidea</taxon>
        <taxon>Philodinida</taxon>
        <taxon>Philodinidae</taxon>
        <taxon>Rotaria</taxon>
    </lineage>
</organism>